<feature type="domain" description="SMP-30/Gluconolactonase/LRE-like region" evidence="2">
    <location>
        <begin position="67"/>
        <end position="242"/>
    </location>
</feature>
<dbReference type="EMBL" id="UINC01137778">
    <property type="protein sequence ID" value="SVD23324.1"/>
    <property type="molecule type" value="Genomic_DNA"/>
</dbReference>
<sequence length="245" mass="26262">MRMAICVVSVLALTIACESDSPVQEPETAAVEAPDTGAGTIVRLDPAFDELVPRDAVIEHLADGFGFTEGPHWIDGDGGAVLFSDIPGNTIFRWSATDGVSAFLSPVFEGDRDGVMAGSNGITTDRAGRILFTEHGNRQISRINADGSREVVVGNHEGNRLNSPNDLVFHSDGSLYFTDPPYGLAAQDDDPAKEVSVNGIYRLRPDGELALLADQTRPNGIGLSPDESRLYVANSDNASRIWMVY</sequence>
<dbReference type="AlphaFoldDB" id="A0A382TMK2"/>
<name>A0A382TMK2_9ZZZZ</name>
<gene>
    <name evidence="3" type="ORF">METZ01_LOCUS376178</name>
</gene>
<organism evidence="3">
    <name type="scientific">marine metagenome</name>
    <dbReference type="NCBI Taxonomy" id="408172"/>
    <lineage>
        <taxon>unclassified sequences</taxon>
        <taxon>metagenomes</taxon>
        <taxon>ecological metagenomes</taxon>
    </lineage>
</organism>
<dbReference type="PANTHER" id="PTHR47572">
    <property type="entry name" value="LIPOPROTEIN-RELATED"/>
    <property type="match status" value="1"/>
</dbReference>
<keyword evidence="1" id="KW-0378">Hydrolase</keyword>
<dbReference type="SUPFAM" id="SSF63829">
    <property type="entry name" value="Calcium-dependent phosphotriesterase"/>
    <property type="match status" value="1"/>
</dbReference>
<dbReference type="Pfam" id="PF08450">
    <property type="entry name" value="SGL"/>
    <property type="match status" value="1"/>
</dbReference>
<evidence type="ECO:0000256" key="1">
    <source>
        <dbReference type="ARBA" id="ARBA00022801"/>
    </source>
</evidence>
<dbReference type="GO" id="GO:0016787">
    <property type="term" value="F:hydrolase activity"/>
    <property type="evidence" value="ECO:0007669"/>
    <property type="project" value="UniProtKB-KW"/>
</dbReference>
<dbReference type="Gene3D" id="2.120.10.30">
    <property type="entry name" value="TolB, C-terminal domain"/>
    <property type="match status" value="1"/>
</dbReference>
<dbReference type="PROSITE" id="PS51257">
    <property type="entry name" value="PROKAR_LIPOPROTEIN"/>
    <property type="match status" value="1"/>
</dbReference>
<proteinExistence type="predicted"/>
<evidence type="ECO:0000313" key="3">
    <source>
        <dbReference type="EMBL" id="SVD23324.1"/>
    </source>
</evidence>
<dbReference type="InterPro" id="IPR051262">
    <property type="entry name" value="SMP-30/CGR1_Lactonase"/>
</dbReference>
<dbReference type="PANTHER" id="PTHR47572:SF4">
    <property type="entry name" value="LACTONASE DRP35"/>
    <property type="match status" value="1"/>
</dbReference>
<accession>A0A382TMK2</accession>
<dbReference type="InterPro" id="IPR013658">
    <property type="entry name" value="SGL"/>
</dbReference>
<protein>
    <recommendedName>
        <fullName evidence="2">SMP-30/Gluconolactonase/LRE-like region domain-containing protein</fullName>
    </recommendedName>
</protein>
<dbReference type="InterPro" id="IPR011042">
    <property type="entry name" value="6-blade_b-propeller_TolB-like"/>
</dbReference>
<reference evidence="3" key="1">
    <citation type="submission" date="2018-05" db="EMBL/GenBank/DDBJ databases">
        <authorList>
            <person name="Lanie J.A."/>
            <person name="Ng W.-L."/>
            <person name="Kazmierczak K.M."/>
            <person name="Andrzejewski T.M."/>
            <person name="Davidsen T.M."/>
            <person name="Wayne K.J."/>
            <person name="Tettelin H."/>
            <person name="Glass J.I."/>
            <person name="Rusch D."/>
            <person name="Podicherti R."/>
            <person name="Tsui H.-C.T."/>
            <person name="Winkler M.E."/>
        </authorList>
    </citation>
    <scope>NUCLEOTIDE SEQUENCE</scope>
</reference>
<feature type="non-terminal residue" evidence="3">
    <location>
        <position position="245"/>
    </location>
</feature>
<evidence type="ECO:0000259" key="2">
    <source>
        <dbReference type="Pfam" id="PF08450"/>
    </source>
</evidence>